<evidence type="ECO:0000313" key="1">
    <source>
        <dbReference type="EMBL" id="KAJ0045818.1"/>
    </source>
</evidence>
<organism evidence="1 2">
    <name type="scientific">Pistacia integerrima</name>
    <dbReference type="NCBI Taxonomy" id="434235"/>
    <lineage>
        <taxon>Eukaryota</taxon>
        <taxon>Viridiplantae</taxon>
        <taxon>Streptophyta</taxon>
        <taxon>Embryophyta</taxon>
        <taxon>Tracheophyta</taxon>
        <taxon>Spermatophyta</taxon>
        <taxon>Magnoliopsida</taxon>
        <taxon>eudicotyledons</taxon>
        <taxon>Gunneridae</taxon>
        <taxon>Pentapetalae</taxon>
        <taxon>rosids</taxon>
        <taxon>malvids</taxon>
        <taxon>Sapindales</taxon>
        <taxon>Anacardiaceae</taxon>
        <taxon>Pistacia</taxon>
    </lineage>
</organism>
<proteinExistence type="predicted"/>
<reference evidence="2" key="1">
    <citation type="journal article" date="2023" name="G3 (Bethesda)">
        <title>Genome assembly and association tests identify interacting loci associated with vigor, precocity, and sex in interspecific pistachio rootstocks.</title>
        <authorList>
            <person name="Palmer W."/>
            <person name="Jacygrad E."/>
            <person name="Sagayaradj S."/>
            <person name="Cavanaugh K."/>
            <person name="Han R."/>
            <person name="Bertier L."/>
            <person name="Beede B."/>
            <person name="Kafkas S."/>
            <person name="Golino D."/>
            <person name="Preece J."/>
            <person name="Michelmore R."/>
        </authorList>
    </citation>
    <scope>NUCLEOTIDE SEQUENCE [LARGE SCALE GENOMIC DNA]</scope>
</reference>
<evidence type="ECO:0000313" key="2">
    <source>
        <dbReference type="Proteomes" id="UP001163603"/>
    </source>
</evidence>
<comment type="caution">
    <text evidence="1">The sequence shown here is derived from an EMBL/GenBank/DDBJ whole genome shotgun (WGS) entry which is preliminary data.</text>
</comment>
<gene>
    <name evidence="1" type="ORF">Pint_04848</name>
</gene>
<protein>
    <submittedName>
        <fullName evidence="1">Uncharacterized protein</fullName>
    </submittedName>
</protein>
<accession>A0ACC0Z6K9</accession>
<dbReference type="Proteomes" id="UP001163603">
    <property type="component" value="Chromosome 3"/>
</dbReference>
<sequence length="383" mass="41448">MGDLLRFLPSFCHLLCFCILFVSFVYGARELADDLSTKGARALLSSGQGIKLPLKKSGRGYAVTVGFGTPKLDLSLMFDSGSHTTWIKCKPCITCNQNEPIFDPFQSSTFSSCISGNYPANQSYHDKSYATGITVHDTLTLSNGVSFPNFEFLCSHNTSGFDGFAGLLGLEFSENSFISQTTETFSQIFGYCLPSLESSTGFLAFGDEAVAACSPQFRVPLVAGPNGYDDYYVDLVAITIGEKRLQMPSNDGSSSSSKVILDSGTPFSHLPQSVYSELSSSFQELMSEYGPFYSSGSMTCFNLEGHDLSTINIPTITLQFGDSLDLTLGSISVVLIENSNACLAFIGDDETIIGTHQQQNLNILYDISNKQVGFSFSQGSCSY</sequence>
<name>A0ACC0Z6K9_9ROSI</name>
<keyword evidence="2" id="KW-1185">Reference proteome</keyword>
<dbReference type="EMBL" id="CM047738">
    <property type="protein sequence ID" value="KAJ0045818.1"/>
    <property type="molecule type" value="Genomic_DNA"/>
</dbReference>